<evidence type="ECO:0000256" key="3">
    <source>
        <dbReference type="ARBA" id="ARBA00023239"/>
    </source>
</evidence>
<dbReference type="CDD" id="cd01563">
    <property type="entry name" value="Thr-synth_1"/>
    <property type="match status" value="1"/>
</dbReference>
<dbReference type="InterPro" id="IPR001926">
    <property type="entry name" value="TrpB-like_PALP"/>
</dbReference>
<dbReference type="FunFam" id="3.40.50.1100:FF:000055">
    <property type="entry name" value="Threonine synthase"/>
    <property type="match status" value="1"/>
</dbReference>
<dbReference type="InParanoid" id="Q7NI22"/>
<dbReference type="PANTHER" id="PTHR48078">
    <property type="entry name" value="THREONINE DEHYDRATASE, MITOCHONDRIAL-RELATED"/>
    <property type="match status" value="1"/>
</dbReference>
<evidence type="ECO:0000256" key="2">
    <source>
        <dbReference type="ARBA" id="ARBA00022898"/>
    </source>
</evidence>
<dbReference type="Pfam" id="PF00291">
    <property type="entry name" value="PALP"/>
    <property type="match status" value="1"/>
</dbReference>
<evidence type="ECO:0000259" key="4">
    <source>
        <dbReference type="Pfam" id="PF00291"/>
    </source>
</evidence>
<keyword evidence="2" id="KW-0663">Pyridoxal phosphate</keyword>
<organism evidence="5 6">
    <name type="scientific">Gloeobacter violaceus (strain ATCC 29082 / PCC 7421)</name>
    <dbReference type="NCBI Taxonomy" id="251221"/>
    <lineage>
        <taxon>Bacteria</taxon>
        <taxon>Bacillati</taxon>
        <taxon>Cyanobacteriota</taxon>
        <taxon>Cyanophyceae</taxon>
        <taxon>Gloeobacterales</taxon>
        <taxon>Gloeobacteraceae</taxon>
        <taxon>Gloeobacter</taxon>
    </lineage>
</organism>
<keyword evidence="6" id="KW-1185">Reference proteome</keyword>
<dbReference type="HOGENOM" id="CLU_028142_4_1_3"/>
<dbReference type="AlphaFoldDB" id="Q7NI22"/>
<dbReference type="GO" id="GO:1901605">
    <property type="term" value="P:alpha-amino acid metabolic process"/>
    <property type="evidence" value="ECO:0007669"/>
    <property type="project" value="UniProtKB-ARBA"/>
</dbReference>
<dbReference type="OrthoDB" id="9778118at2"/>
<dbReference type="EnsemblBacteria" id="BAC90303">
    <property type="protein sequence ID" value="BAC90303"/>
    <property type="gene ID" value="BAC90303"/>
</dbReference>
<comment type="cofactor">
    <cofactor evidence="1">
        <name>pyridoxal 5'-phosphate</name>
        <dbReference type="ChEBI" id="CHEBI:597326"/>
    </cofactor>
</comment>
<dbReference type="GO" id="GO:0016829">
    <property type="term" value="F:lyase activity"/>
    <property type="evidence" value="ECO:0007669"/>
    <property type="project" value="UniProtKB-KW"/>
</dbReference>
<sequence length="395" mass="42635">MFAFISHLICPRCDSRFDPRKVHNLCTACASPLLVEYDLEQVRASVDKETLARRGESMWRYRELLPVMDPAHIVSFGEGFTPLLPIDALTRTWGLETVWIKDDGLNPTGSFKARGASCGISKAKELGIREVALPTAGNAGGAWACYGAAAGLRVHVAMPRDAPAVNQLECRLYGADLTLVDGLISDAGKLIAQGVREHGWFDVSTLKEPYRIEGKKTLGLELAEQMNWQLPDAILYPAGGGVGIIGIWRGLQQLKAMGWVTGSLPRLIVVQAEGCAPLVKAFEEGRTESEFWPDARTFASGLRVPKALGDFLVLQAVRETGGTAIAVSDEQCGEMMKLLAGRTGIFAAPEGAATLAAAKILRERGDLASRDRVVLINTGSALKYPEAMSEALAMR</sequence>
<dbReference type="PATRIC" id="fig|251221.4.peg.2400"/>
<reference evidence="5 6" key="2">
    <citation type="journal article" date="2003" name="DNA Res.">
        <title>Complete genome structure of Gloeobacter violaceus PCC 7421, a cyanobacterium that lacks thylakoids (supplement).</title>
        <authorList>
            <person name="Nakamura Y."/>
            <person name="Kaneko T."/>
            <person name="Sato S."/>
            <person name="Mimuro M."/>
            <person name="Miyashita H."/>
            <person name="Tsuchiya T."/>
            <person name="Sasamoto S."/>
            <person name="Watanabe A."/>
            <person name="Kawashima K."/>
            <person name="Kishida Y."/>
            <person name="Kiyokawa C."/>
            <person name="Kohara M."/>
            <person name="Matsumoto M."/>
            <person name="Matsuno A."/>
            <person name="Nakazaki N."/>
            <person name="Shimpo S."/>
            <person name="Takeuchi C."/>
            <person name="Yamada M."/>
            <person name="Tabata S."/>
        </authorList>
    </citation>
    <scope>NUCLEOTIDE SEQUENCE [LARGE SCALE GENOMIC DNA]</scope>
    <source>
        <strain evidence="6">ATCC 29082 / PCC 7421</strain>
    </source>
</reference>
<protein>
    <submittedName>
        <fullName evidence="5">Threonine synthase</fullName>
    </submittedName>
</protein>
<dbReference type="InterPro" id="IPR050147">
    <property type="entry name" value="Ser/Thr_Dehydratase"/>
</dbReference>
<dbReference type="InterPro" id="IPR036052">
    <property type="entry name" value="TrpB-like_PALP_sf"/>
</dbReference>
<dbReference type="EMBL" id="BA000045">
    <property type="protein sequence ID" value="BAC90303.1"/>
    <property type="molecule type" value="Genomic_DNA"/>
</dbReference>
<gene>
    <name evidence="5" type="primary">thrC</name>
</gene>
<evidence type="ECO:0000313" key="5">
    <source>
        <dbReference type="EMBL" id="BAC90303.1"/>
    </source>
</evidence>
<dbReference type="STRING" id="251221.gene:10759859"/>
<dbReference type="PROSITE" id="PS00165">
    <property type="entry name" value="DEHYDRATASE_SER_THR"/>
    <property type="match status" value="1"/>
</dbReference>
<dbReference type="GO" id="GO:0030170">
    <property type="term" value="F:pyridoxal phosphate binding"/>
    <property type="evidence" value="ECO:0007669"/>
    <property type="project" value="InterPro"/>
</dbReference>
<dbReference type="SUPFAM" id="SSF53686">
    <property type="entry name" value="Tryptophan synthase beta subunit-like PLP-dependent enzymes"/>
    <property type="match status" value="1"/>
</dbReference>
<evidence type="ECO:0000313" key="6">
    <source>
        <dbReference type="Proteomes" id="UP000000557"/>
    </source>
</evidence>
<dbReference type="NCBIfam" id="NF006050">
    <property type="entry name" value="PRK08197.1"/>
    <property type="match status" value="1"/>
</dbReference>
<keyword evidence="3" id="KW-0456">Lyase</keyword>
<evidence type="ECO:0000256" key="1">
    <source>
        <dbReference type="ARBA" id="ARBA00001933"/>
    </source>
</evidence>
<dbReference type="KEGG" id="gvi:gll2362"/>
<dbReference type="RefSeq" id="WP_011142358.1">
    <property type="nucleotide sequence ID" value="NC_005125.1"/>
</dbReference>
<dbReference type="Gene3D" id="3.40.50.1100">
    <property type="match status" value="2"/>
</dbReference>
<proteinExistence type="predicted"/>
<dbReference type="InterPro" id="IPR000634">
    <property type="entry name" value="Ser/Thr_deHydtase_PyrdxlP-BS"/>
</dbReference>
<feature type="domain" description="Tryptophan synthase beta chain-like PALP" evidence="4">
    <location>
        <begin position="74"/>
        <end position="379"/>
    </location>
</feature>
<name>Q7NI22_GLOVI</name>
<dbReference type="Proteomes" id="UP000000557">
    <property type="component" value="Chromosome"/>
</dbReference>
<accession>Q7NI22</accession>
<reference evidence="5 6" key="1">
    <citation type="journal article" date="2003" name="DNA Res.">
        <title>Complete genome structure of Gloeobacter violaceus PCC 7421, a cyanobacterium that lacks thylakoids.</title>
        <authorList>
            <person name="Nakamura Y."/>
            <person name="Kaneko T."/>
            <person name="Sato S."/>
            <person name="Mimuro M."/>
            <person name="Miyashita H."/>
            <person name="Tsuchiya T."/>
            <person name="Sasamoto S."/>
            <person name="Watanabe A."/>
            <person name="Kawashima K."/>
            <person name="Kishida Y."/>
            <person name="Kiyokawa C."/>
            <person name="Kohara M."/>
            <person name="Matsumoto M."/>
            <person name="Matsuno A."/>
            <person name="Nakazaki N."/>
            <person name="Shimpo S."/>
            <person name="Takeuchi C."/>
            <person name="Yamada M."/>
            <person name="Tabata S."/>
        </authorList>
    </citation>
    <scope>NUCLEOTIDE SEQUENCE [LARGE SCALE GENOMIC DNA]</scope>
    <source>
        <strain evidence="6">ATCC 29082 / PCC 7421</strain>
    </source>
</reference>
<dbReference type="eggNOG" id="COG0498">
    <property type="taxonomic scope" value="Bacteria"/>
</dbReference>
<dbReference type="PANTHER" id="PTHR48078:SF6">
    <property type="entry name" value="L-THREONINE DEHYDRATASE CATABOLIC TDCB"/>
    <property type="match status" value="1"/>
</dbReference>